<keyword evidence="2" id="KW-1185">Reference proteome</keyword>
<protein>
    <submittedName>
        <fullName evidence="1">Uncharacterized protein</fullName>
    </submittedName>
</protein>
<name>A0ACC0VRN6_9STRA</name>
<evidence type="ECO:0000313" key="1">
    <source>
        <dbReference type="EMBL" id="KAI9908756.1"/>
    </source>
</evidence>
<proteinExistence type="predicted"/>
<gene>
    <name evidence="1" type="ORF">PsorP6_002881</name>
</gene>
<dbReference type="Proteomes" id="UP001163321">
    <property type="component" value="Chromosome 8"/>
</dbReference>
<accession>A0ACC0VRN6</accession>
<reference evidence="1 2" key="1">
    <citation type="journal article" date="2022" name="bioRxiv">
        <title>The genome of the oomycete Peronosclerospora sorghi, a cosmopolitan pathogen of maize and sorghum, is inflated with dispersed pseudogenes.</title>
        <authorList>
            <person name="Fletcher K."/>
            <person name="Martin F."/>
            <person name="Isakeit T."/>
            <person name="Cavanaugh K."/>
            <person name="Magill C."/>
            <person name="Michelmore R."/>
        </authorList>
    </citation>
    <scope>NUCLEOTIDE SEQUENCE [LARGE SCALE GENOMIC DNA]</scope>
    <source>
        <strain evidence="1">P6</strain>
    </source>
</reference>
<comment type="caution">
    <text evidence="1">The sequence shown here is derived from an EMBL/GenBank/DDBJ whole genome shotgun (WGS) entry which is preliminary data.</text>
</comment>
<organism evidence="1 2">
    <name type="scientific">Peronosclerospora sorghi</name>
    <dbReference type="NCBI Taxonomy" id="230839"/>
    <lineage>
        <taxon>Eukaryota</taxon>
        <taxon>Sar</taxon>
        <taxon>Stramenopiles</taxon>
        <taxon>Oomycota</taxon>
        <taxon>Peronosporomycetes</taxon>
        <taxon>Peronosporales</taxon>
        <taxon>Peronosporaceae</taxon>
        <taxon>Peronosclerospora</taxon>
    </lineage>
</organism>
<dbReference type="EMBL" id="CM047587">
    <property type="protein sequence ID" value="KAI9908756.1"/>
    <property type="molecule type" value="Genomic_DNA"/>
</dbReference>
<sequence>MSCPSSPVLHWGFLGCGRIASDFASALTSLPNVKLYACAARSMPHAKAFAAKHGMPNAYDSYQGLVSDPRVDIIYIGTLHPWHYEHTILALTHGKHVLVEKPMGMNVGQVTRAIALAREKKLFLMEGMWTRFFPAIRYVRELLANKEIGDVRHVYAAFGVEVETDNVRLWQKELGGGGLLDVGIYPLAFASMVFGAKPDKIKSAGKLSDGGVDVYNSITLEYSDLRFATIEYSMLTTLDEIVTITGSKGRIHVPAPAHTATEVRVIKYLDDGSQNETKTLFPLPVPDSQVTFNYRGSQGFLYEAEAVMKAIESKKLETDEYPLNESLQIMTIMDQIRKELGLVYLADSE</sequence>
<evidence type="ECO:0000313" key="2">
    <source>
        <dbReference type="Proteomes" id="UP001163321"/>
    </source>
</evidence>